<protein>
    <submittedName>
        <fullName evidence="3">Uncharacterized protein</fullName>
    </submittedName>
</protein>
<reference evidence="3" key="1">
    <citation type="submission" date="2018-04" db="EMBL/GenBank/DDBJ databases">
        <title>WGS assembly of Panicum hallii.</title>
        <authorList>
            <person name="Lovell J."/>
            <person name="Jenkins J."/>
            <person name="Lowry D."/>
            <person name="Mamidi S."/>
            <person name="Sreedasyam A."/>
            <person name="Weng X."/>
            <person name="Barry K."/>
            <person name="Bonette J."/>
            <person name="Campitelli B."/>
            <person name="Daum C."/>
            <person name="Gordon S."/>
            <person name="Gould B."/>
            <person name="Lipzen A."/>
            <person name="Macqueen A."/>
            <person name="Palacio-Mejia J."/>
            <person name="Plott C."/>
            <person name="Shakirov E."/>
            <person name="Shu S."/>
            <person name="Yoshinaga Y."/>
            <person name="Zane M."/>
            <person name="Rokhsar D."/>
            <person name="Grimwood J."/>
            <person name="Schmutz J."/>
            <person name="Juenger T."/>
        </authorList>
    </citation>
    <scope>NUCLEOTIDE SEQUENCE [LARGE SCALE GENOMIC DNA]</scope>
    <source>
        <strain evidence="3">FIL2</strain>
    </source>
</reference>
<evidence type="ECO:0000256" key="1">
    <source>
        <dbReference type="SAM" id="Coils"/>
    </source>
</evidence>
<proteinExistence type="predicted"/>
<dbReference type="AlphaFoldDB" id="A0A2T8KWX1"/>
<evidence type="ECO:0000313" key="3">
    <source>
        <dbReference type="EMBL" id="PVH66690.1"/>
    </source>
</evidence>
<accession>A0A2T8KWX1</accession>
<feature type="coiled-coil region" evidence="1">
    <location>
        <begin position="111"/>
        <end position="145"/>
    </location>
</feature>
<keyword evidence="1" id="KW-0175">Coiled coil</keyword>
<sequence length="218" mass="25029">MADNGWSDGIYPAEPGLPKLLLLSLGRVRVMDPPEYTYREHNFRGTPRCDLMIFVGKSTLYPDVDPWFISTTGGRGCSWIARMRGLGREEEDLEDTVSHLSIYLTGLDRLYSEQTKQLKHQIRRAEKAEQELEVQFRRATEAEAQAESSLASLRDIWRSNAQGRERIEAHRREAGLLEGEPEETHWDKSTQTEGEVMEQCLPPKKRPNRIGEGFPWGE</sequence>
<dbReference type="Gramene" id="PVH66690">
    <property type="protein sequence ID" value="PVH66690"/>
    <property type="gene ID" value="PAHAL_1G317100"/>
</dbReference>
<gene>
    <name evidence="3" type="ORF">PAHAL_1G317100</name>
</gene>
<dbReference type="Proteomes" id="UP000243499">
    <property type="component" value="Chromosome 1"/>
</dbReference>
<dbReference type="EMBL" id="CM008046">
    <property type="protein sequence ID" value="PVH66690.1"/>
    <property type="molecule type" value="Genomic_DNA"/>
</dbReference>
<evidence type="ECO:0000256" key="2">
    <source>
        <dbReference type="SAM" id="MobiDB-lite"/>
    </source>
</evidence>
<feature type="region of interest" description="Disordered" evidence="2">
    <location>
        <begin position="172"/>
        <end position="218"/>
    </location>
</feature>
<name>A0A2T8KWX1_9POAL</name>
<organism evidence="3">
    <name type="scientific">Panicum hallii</name>
    <dbReference type="NCBI Taxonomy" id="206008"/>
    <lineage>
        <taxon>Eukaryota</taxon>
        <taxon>Viridiplantae</taxon>
        <taxon>Streptophyta</taxon>
        <taxon>Embryophyta</taxon>
        <taxon>Tracheophyta</taxon>
        <taxon>Spermatophyta</taxon>
        <taxon>Magnoliopsida</taxon>
        <taxon>Liliopsida</taxon>
        <taxon>Poales</taxon>
        <taxon>Poaceae</taxon>
        <taxon>PACMAD clade</taxon>
        <taxon>Panicoideae</taxon>
        <taxon>Panicodae</taxon>
        <taxon>Paniceae</taxon>
        <taxon>Panicinae</taxon>
        <taxon>Panicum</taxon>
        <taxon>Panicum sect. Panicum</taxon>
    </lineage>
</organism>